<dbReference type="PANTHER" id="PTHR45931:SF5">
    <property type="entry name" value="RING-TYPE DOMAIN-CONTAINING PROTEIN"/>
    <property type="match status" value="1"/>
</dbReference>
<dbReference type="OrthoDB" id="8062037at2759"/>
<dbReference type="InterPro" id="IPR001841">
    <property type="entry name" value="Znf_RING"/>
</dbReference>
<evidence type="ECO:0000256" key="4">
    <source>
        <dbReference type="PROSITE-ProRule" id="PRU00175"/>
    </source>
</evidence>
<dbReference type="PANTHER" id="PTHR45931">
    <property type="entry name" value="SI:CH211-59O9.10"/>
    <property type="match status" value="1"/>
</dbReference>
<evidence type="ECO:0000313" key="7">
    <source>
        <dbReference type="EMBL" id="KAG8049086.1"/>
    </source>
</evidence>
<evidence type="ECO:0000259" key="6">
    <source>
        <dbReference type="PROSITE" id="PS50089"/>
    </source>
</evidence>
<protein>
    <recommendedName>
        <fullName evidence="6">RING-type domain-containing protein</fullName>
    </recommendedName>
</protein>
<keyword evidence="1" id="KW-0479">Metal-binding</keyword>
<reference evidence="7" key="2">
    <citation type="submission" date="2021-02" db="EMBL/GenBank/DDBJ databases">
        <authorList>
            <person name="Kimball J.A."/>
            <person name="Haas M.W."/>
            <person name="Macchietto M."/>
            <person name="Kono T."/>
            <person name="Duquette J."/>
            <person name="Shao M."/>
        </authorList>
    </citation>
    <scope>NUCLEOTIDE SEQUENCE</scope>
    <source>
        <tissue evidence="7">Fresh leaf tissue</tissue>
    </source>
</reference>
<feature type="domain" description="RING-type" evidence="6">
    <location>
        <begin position="124"/>
        <end position="165"/>
    </location>
</feature>
<evidence type="ECO:0000256" key="3">
    <source>
        <dbReference type="ARBA" id="ARBA00022833"/>
    </source>
</evidence>
<evidence type="ECO:0000256" key="1">
    <source>
        <dbReference type="ARBA" id="ARBA00022723"/>
    </source>
</evidence>
<gene>
    <name evidence="7" type="ORF">GUJ93_ZPchr0009g1399</name>
</gene>
<evidence type="ECO:0000256" key="5">
    <source>
        <dbReference type="SAM" id="MobiDB-lite"/>
    </source>
</evidence>
<comment type="caution">
    <text evidence="7">The sequence shown here is derived from an EMBL/GenBank/DDBJ whole genome shotgun (WGS) entry which is preliminary data.</text>
</comment>
<feature type="compositionally biased region" description="Polar residues" evidence="5">
    <location>
        <begin position="1"/>
        <end position="19"/>
    </location>
</feature>
<sequence length="174" mass="18898">MSAGNTLEQAGSMGSSSRLNRSESDHGRLPDAVQQARERLLQRLNSVDLSGRRQSISSSETIRAGAAPGVSTTADSILRSLTSCFPTDASIHPYKIQESTVESSFCITDKHSPIAHRAEPSVECCICLERCGDADGLIQLRCKHIFHSACLGRWLRSRSSCPYCRTSVLLTTEG</sequence>
<dbReference type="EMBL" id="JAAALK010000289">
    <property type="protein sequence ID" value="KAG8049086.1"/>
    <property type="molecule type" value="Genomic_DNA"/>
</dbReference>
<evidence type="ECO:0000313" key="8">
    <source>
        <dbReference type="Proteomes" id="UP000729402"/>
    </source>
</evidence>
<dbReference type="Pfam" id="PF13639">
    <property type="entry name" value="zf-RING_2"/>
    <property type="match status" value="1"/>
</dbReference>
<reference evidence="7" key="1">
    <citation type="journal article" date="2021" name="bioRxiv">
        <title>Whole Genome Assembly and Annotation of Northern Wild Rice, Zizania palustris L., Supports a Whole Genome Duplication in the Zizania Genus.</title>
        <authorList>
            <person name="Haas M."/>
            <person name="Kono T."/>
            <person name="Macchietto M."/>
            <person name="Millas R."/>
            <person name="McGilp L."/>
            <person name="Shao M."/>
            <person name="Duquette J."/>
            <person name="Hirsch C.N."/>
            <person name="Kimball J."/>
        </authorList>
    </citation>
    <scope>NUCLEOTIDE SEQUENCE</scope>
    <source>
        <tissue evidence="7">Fresh leaf tissue</tissue>
    </source>
</reference>
<organism evidence="7 8">
    <name type="scientific">Zizania palustris</name>
    <name type="common">Northern wild rice</name>
    <dbReference type="NCBI Taxonomy" id="103762"/>
    <lineage>
        <taxon>Eukaryota</taxon>
        <taxon>Viridiplantae</taxon>
        <taxon>Streptophyta</taxon>
        <taxon>Embryophyta</taxon>
        <taxon>Tracheophyta</taxon>
        <taxon>Spermatophyta</taxon>
        <taxon>Magnoliopsida</taxon>
        <taxon>Liliopsida</taxon>
        <taxon>Poales</taxon>
        <taxon>Poaceae</taxon>
        <taxon>BOP clade</taxon>
        <taxon>Oryzoideae</taxon>
        <taxon>Oryzeae</taxon>
        <taxon>Zizaniinae</taxon>
        <taxon>Zizania</taxon>
    </lineage>
</organism>
<keyword evidence="3" id="KW-0862">Zinc</keyword>
<dbReference type="AlphaFoldDB" id="A0A8J5S3K1"/>
<proteinExistence type="predicted"/>
<evidence type="ECO:0000256" key="2">
    <source>
        <dbReference type="ARBA" id="ARBA00022771"/>
    </source>
</evidence>
<keyword evidence="2 4" id="KW-0863">Zinc-finger</keyword>
<dbReference type="PROSITE" id="PS50089">
    <property type="entry name" value="ZF_RING_2"/>
    <property type="match status" value="1"/>
</dbReference>
<dbReference type="SMART" id="SM00184">
    <property type="entry name" value="RING"/>
    <property type="match status" value="1"/>
</dbReference>
<dbReference type="Proteomes" id="UP000729402">
    <property type="component" value="Unassembled WGS sequence"/>
</dbReference>
<feature type="region of interest" description="Disordered" evidence="5">
    <location>
        <begin position="1"/>
        <end position="32"/>
    </location>
</feature>
<keyword evidence="8" id="KW-1185">Reference proteome</keyword>
<feature type="compositionally biased region" description="Basic and acidic residues" evidence="5">
    <location>
        <begin position="20"/>
        <end position="29"/>
    </location>
</feature>
<dbReference type="GO" id="GO:0061630">
    <property type="term" value="F:ubiquitin protein ligase activity"/>
    <property type="evidence" value="ECO:0007669"/>
    <property type="project" value="TreeGrafter"/>
</dbReference>
<dbReference type="GO" id="GO:0005634">
    <property type="term" value="C:nucleus"/>
    <property type="evidence" value="ECO:0007669"/>
    <property type="project" value="TreeGrafter"/>
</dbReference>
<name>A0A8J5S3K1_ZIZPA</name>
<accession>A0A8J5S3K1</accession>
<dbReference type="GO" id="GO:0008270">
    <property type="term" value="F:zinc ion binding"/>
    <property type="evidence" value="ECO:0007669"/>
    <property type="project" value="UniProtKB-KW"/>
</dbReference>
<dbReference type="InterPro" id="IPR051834">
    <property type="entry name" value="RING_finger_E3_ligase"/>
</dbReference>
<dbReference type="GO" id="GO:0006511">
    <property type="term" value="P:ubiquitin-dependent protein catabolic process"/>
    <property type="evidence" value="ECO:0007669"/>
    <property type="project" value="TreeGrafter"/>
</dbReference>